<dbReference type="EMBL" id="BMFK01000001">
    <property type="protein sequence ID" value="GGE62078.1"/>
    <property type="molecule type" value="Genomic_DNA"/>
</dbReference>
<name>A0A917EN75_9BACI</name>
<dbReference type="Proteomes" id="UP000605259">
    <property type="component" value="Unassembled WGS sequence"/>
</dbReference>
<reference evidence="1" key="2">
    <citation type="submission" date="2020-09" db="EMBL/GenBank/DDBJ databases">
        <authorList>
            <person name="Sun Q."/>
            <person name="Zhou Y."/>
        </authorList>
    </citation>
    <scope>NUCLEOTIDE SEQUENCE</scope>
    <source>
        <strain evidence="1">CGMCC 1.12698</strain>
    </source>
</reference>
<dbReference type="AlphaFoldDB" id="A0A917EN75"/>
<keyword evidence="2" id="KW-1185">Reference proteome</keyword>
<evidence type="ECO:0000313" key="1">
    <source>
        <dbReference type="EMBL" id="GGE62078.1"/>
    </source>
</evidence>
<evidence type="ECO:0000313" key="2">
    <source>
        <dbReference type="Proteomes" id="UP000605259"/>
    </source>
</evidence>
<comment type="caution">
    <text evidence="1">The sequence shown here is derived from an EMBL/GenBank/DDBJ whole genome shotgun (WGS) entry which is preliminary data.</text>
</comment>
<proteinExistence type="predicted"/>
<organism evidence="1 2">
    <name type="scientific">Priestia taiwanensis</name>
    <dbReference type="NCBI Taxonomy" id="1347902"/>
    <lineage>
        <taxon>Bacteria</taxon>
        <taxon>Bacillati</taxon>
        <taxon>Bacillota</taxon>
        <taxon>Bacilli</taxon>
        <taxon>Bacillales</taxon>
        <taxon>Bacillaceae</taxon>
        <taxon>Priestia</taxon>
    </lineage>
</organism>
<gene>
    <name evidence="1" type="ORF">GCM10007140_10430</name>
</gene>
<accession>A0A917EN75</accession>
<reference evidence="1" key="1">
    <citation type="journal article" date="2014" name="Int. J. Syst. Evol. Microbiol.">
        <title>Complete genome sequence of Corynebacterium casei LMG S-19264T (=DSM 44701T), isolated from a smear-ripened cheese.</title>
        <authorList>
            <consortium name="US DOE Joint Genome Institute (JGI-PGF)"/>
            <person name="Walter F."/>
            <person name="Albersmeier A."/>
            <person name="Kalinowski J."/>
            <person name="Ruckert C."/>
        </authorList>
    </citation>
    <scope>NUCLEOTIDE SEQUENCE</scope>
    <source>
        <strain evidence="1">CGMCC 1.12698</strain>
    </source>
</reference>
<protein>
    <submittedName>
        <fullName evidence="1">Uncharacterized protein</fullName>
    </submittedName>
</protein>
<sequence>MVIGELMFMYGATASTVAIIKMFEGPKFKLPKSFLKSFLTVLVHSSVIYVLYDLLKGLL</sequence>